<dbReference type="EMBL" id="NJIH01000006">
    <property type="protein sequence ID" value="OWT60202.1"/>
    <property type="molecule type" value="Genomic_DNA"/>
</dbReference>
<dbReference type="RefSeq" id="WP_088603459.1">
    <property type="nucleotide sequence ID" value="NZ_NJIH01000006.1"/>
</dbReference>
<evidence type="ECO:0000313" key="1">
    <source>
        <dbReference type="EMBL" id="OWT60202.1"/>
    </source>
</evidence>
<dbReference type="GO" id="GO:0004803">
    <property type="term" value="F:transposase activity"/>
    <property type="evidence" value="ECO:0007669"/>
    <property type="project" value="TreeGrafter"/>
</dbReference>
<reference evidence="2" key="1">
    <citation type="submission" date="2017-06" db="EMBL/GenBank/DDBJ databases">
        <title>Herbaspirillum phytohormonus sp. nov., isolated from the root nodule of Robinia pseudoacacia in lead-zinc mine.</title>
        <authorList>
            <person name="Fan M."/>
            <person name="Lin Y."/>
        </authorList>
    </citation>
    <scope>NUCLEOTIDE SEQUENCE [LARGE SCALE GENOMIC DNA]</scope>
    <source>
        <strain evidence="2">SC-089</strain>
    </source>
</reference>
<gene>
    <name evidence="1" type="ORF">CEY11_11085</name>
</gene>
<dbReference type="PANTHER" id="PTHR10948:SF23">
    <property type="entry name" value="TRANSPOSASE INSI FOR INSERTION SEQUENCE ELEMENT IS30A-RELATED"/>
    <property type="match status" value="1"/>
</dbReference>
<dbReference type="PANTHER" id="PTHR10948">
    <property type="entry name" value="TRANSPOSASE"/>
    <property type="match status" value="1"/>
</dbReference>
<dbReference type="GO" id="GO:0005829">
    <property type="term" value="C:cytosol"/>
    <property type="evidence" value="ECO:0007669"/>
    <property type="project" value="TreeGrafter"/>
</dbReference>
<protein>
    <recommendedName>
        <fullName evidence="3">Integrase catalytic domain-containing protein</fullName>
    </recommendedName>
</protein>
<evidence type="ECO:0000313" key="2">
    <source>
        <dbReference type="Proteomes" id="UP000214603"/>
    </source>
</evidence>
<dbReference type="InterPro" id="IPR051917">
    <property type="entry name" value="Transposase-Integrase"/>
</dbReference>
<comment type="caution">
    <text evidence="1">The sequence shown here is derived from an EMBL/GenBank/DDBJ whole genome shotgun (WGS) entry which is preliminary data.</text>
</comment>
<keyword evidence="2" id="KW-1185">Reference proteome</keyword>
<name>A0A225MH45_9BURK</name>
<organism evidence="1 2">
    <name type="scientific">Candidimonas nitroreducens</name>
    <dbReference type="NCBI Taxonomy" id="683354"/>
    <lineage>
        <taxon>Bacteria</taxon>
        <taxon>Pseudomonadati</taxon>
        <taxon>Pseudomonadota</taxon>
        <taxon>Betaproteobacteria</taxon>
        <taxon>Burkholderiales</taxon>
        <taxon>Alcaligenaceae</taxon>
        <taxon>Candidimonas</taxon>
    </lineage>
</organism>
<evidence type="ECO:0008006" key="3">
    <source>
        <dbReference type="Google" id="ProtNLM"/>
    </source>
</evidence>
<dbReference type="GO" id="GO:0032196">
    <property type="term" value="P:transposition"/>
    <property type="evidence" value="ECO:0007669"/>
    <property type="project" value="TreeGrafter"/>
</dbReference>
<accession>A0A225MH45</accession>
<dbReference type="OrthoDB" id="9803231at2"/>
<sequence>MAPSKSRQQAKRKPLLENLPCIEFHYELWNRIRRCGCLLQRIGEDIKDKRAETVTRALTEQMRQLFAQLRKSLTWDRGVEMSAHRRFSMDTNMAIYFCDPGCP</sequence>
<dbReference type="AlphaFoldDB" id="A0A225MH45"/>
<proteinExistence type="predicted"/>
<dbReference type="Proteomes" id="UP000214603">
    <property type="component" value="Unassembled WGS sequence"/>
</dbReference>